<dbReference type="EMBL" id="JBANRG010000075">
    <property type="protein sequence ID" value="KAK7439032.1"/>
    <property type="molecule type" value="Genomic_DNA"/>
</dbReference>
<organism evidence="1 2">
    <name type="scientific">Marasmiellus scandens</name>
    <dbReference type="NCBI Taxonomy" id="2682957"/>
    <lineage>
        <taxon>Eukaryota</taxon>
        <taxon>Fungi</taxon>
        <taxon>Dikarya</taxon>
        <taxon>Basidiomycota</taxon>
        <taxon>Agaricomycotina</taxon>
        <taxon>Agaricomycetes</taxon>
        <taxon>Agaricomycetidae</taxon>
        <taxon>Agaricales</taxon>
        <taxon>Marasmiineae</taxon>
        <taxon>Omphalotaceae</taxon>
        <taxon>Marasmiellus</taxon>
    </lineage>
</organism>
<sequence>MPDFLGGYVIFFETVIPFVQAYYFKPSPDDPNVFITPTSPQIMRGLNLIGSKKNKTRKFPPGCVKGIGRKRHDPVLFFPTHLDASVDEKYMVPESDQDKKFLEEWLTPFIEKCPPEIVQNFREKTKFGTVRLPIGKYQLSEPDDA</sequence>
<evidence type="ECO:0000313" key="2">
    <source>
        <dbReference type="Proteomes" id="UP001498398"/>
    </source>
</evidence>
<proteinExistence type="predicted"/>
<evidence type="ECO:0000313" key="1">
    <source>
        <dbReference type="EMBL" id="KAK7439032.1"/>
    </source>
</evidence>
<comment type="caution">
    <text evidence="1">The sequence shown here is derived from an EMBL/GenBank/DDBJ whole genome shotgun (WGS) entry which is preliminary data.</text>
</comment>
<reference evidence="1 2" key="1">
    <citation type="submission" date="2024-01" db="EMBL/GenBank/DDBJ databases">
        <title>A draft genome for the cacao thread blight pathogen Marasmiellus scandens.</title>
        <authorList>
            <person name="Baruah I.K."/>
            <person name="Leung J."/>
            <person name="Bukari Y."/>
            <person name="Amoako-Attah I."/>
            <person name="Meinhardt L.W."/>
            <person name="Bailey B.A."/>
            <person name="Cohen S.P."/>
        </authorList>
    </citation>
    <scope>NUCLEOTIDE SEQUENCE [LARGE SCALE GENOMIC DNA]</scope>
    <source>
        <strain evidence="1 2">GH-19</strain>
    </source>
</reference>
<accession>A0ABR1ITL0</accession>
<dbReference type="Proteomes" id="UP001498398">
    <property type="component" value="Unassembled WGS sequence"/>
</dbReference>
<gene>
    <name evidence="1" type="ORF">VKT23_017738</name>
</gene>
<protein>
    <submittedName>
        <fullName evidence="1">Uncharacterized protein</fullName>
    </submittedName>
</protein>
<keyword evidence="2" id="KW-1185">Reference proteome</keyword>
<name>A0ABR1ITL0_9AGAR</name>